<sequence length="413" mass="44369">MQDSSRASIRDVFSLPVIVAALGYFVDIYDLVLFSIVRVPSLKAFGLEGKALIDYGVFLLNMQMIGMLVGGILWGWLGDVKGRLKIMFGSILIYSLANIANGMVTSLEAYAVLRFIAGVGLAGELGAGITLVSEILHTKIRGYGTMLVASIGVTGAILANAVATHYDWRTAFFIGGALGLVLLVARFKVSESGMFQTMESKAAVSKGNLLALFTSRDRFFRYLNSILIGVPIWFVVGVLITFSPEFATALGIEGEVSAGNAVMFCYLGLVFGDLSSGLLSQVLKSRKKAVFVFLLLIIGSVAVFFLQAGATPAVFYAICAALGFSGGYWAIFVTVAAEQFGTNLRATVATTVPNFVRGMVVPITMLFQFTRGQFGLETGAIIVGAICIVLAFASLFALEETFHKDLDYFEEFM</sequence>
<accession>A0A1D8CZ29</accession>
<dbReference type="CDD" id="cd17316">
    <property type="entry name" value="MFS_SV2_like"/>
    <property type="match status" value="1"/>
</dbReference>
<feature type="transmembrane region" description="Helical" evidence="5">
    <location>
        <begin position="290"/>
        <end position="308"/>
    </location>
</feature>
<keyword evidence="4 5" id="KW-0472">Membrane</keyword>
<dbReference type="GO" id="GO:0046943">
    <property type="term" value="F:carboxylic acid transmembrane transporter activity"/>
    <property type="evidence" value="ECO:0007669"/>
    <property type="project" value="TreeGrafter"/>
</dbReference>
<evidence type="ECO:0000313" key="7">
    <source>
        <dbReference type="EMBL" id="AOS83063.1"/>
    </source>
</evidence>
<evidence type="ECO:0000259" key="6">
    <source>
        <dbReference type="PROSITE" id="PS50850"/>
    </source>
</evidence>
<proteinExistence type="predicted"/>
<feature type="transmembrane region" description="Helical" evidence="5">
    <location>
        <begin position="84"/>
        <end position="104"/>
    </location>
</feature>
<keyword evidence="3 5" id="KW-1133">Transmembrane helix</keyword>
<dbReference type="PROSITE" id="PS50850">
    <property type="entry name" value="MFS"/>
    <property type="match status" value="1"/>
</dbReference>
<dbReference type="InterPro" id="IPR020846">
    <property type="entry name" value="MFS_dom"/>
</dbReference>
<keyword evidence="8" id="KW-1185">Reference proteome</keyword>
<comment type="subcellular location">
    <subcellularLocation>
        <location evidence="1">Membrane</location>
        <topology evidence="1">Multi-pass membrane protein</topology>
    </subcellularLocation>
</comment>
<reference evidence="7" key="1">
    <citation type="submission" date="2016-09" db="EMBL/GenBank/DDBJ databases">
        <title>Genome sequence of Chlorobaculum limnaeum.</title>
        <authorList>
            <person name="Liu Z."/>
            <person name="Tank M."/>
            <person name="Bryant D.A."/>
        </authorList>
    </citation>
    <scope>NUCLEOTIDE SEQUENCE [LARGE SCALE GENOMIC DNA]</scope>
    <source>
        <strain evidence="7">DSM 1677</strain>
    </source>
</reference>
<evidence type="ECO:0000256" key="4">
    <source>
        <dbReference type="ARBA" id="ARBA00023136"/>
    </source>
</evidence>
<dbReference type="InterPro" id="IPR011701">
    <property type="entry name" value="MFS"/>
</dbReference>
<feature type="transmembrane region" description="Helical" evidence="5">
    <location>
        <begin position="168"/>
        <end position="185"/>
    </location>
</feature>
<feature type="transmembrane region" description="Helical" evidence="5">
    <location>
        <begin position="110"/>
        <end position="131"/>
    </location>
</feature>
<evidence type="ECO:0000256" key="5">
    <source>
        <dbReference type="SAM" id="Phobius"/>
    </source>
</evidence>
<dbReference type="PANTHER" id="PTHR23508:SF10">
    <property type="entry name" value="CARBOXYLIC ACID TRANSPORTER PROTEIN HOMOLOG"/>
    <property type="match status" value="1"/>
</dbReference>
<feature type="transmembrane region" description="Helical" evidence="5">
    <location>
        <begin position="379"/>
        <end position="398"/>
    </location>
</feature>
<feature type="transmembrane region" description="Helical" evidence="5">
    <location>
        <begin position="261"/>
        <end position="283"/>
    </location>
</feature>
<protein>
    <submittedName>
        <fullName evidence="7">MFS transporter</fullName>
    </submittedName>
</protein>
<dbReference type="Pfam" id="PF07690">
    <property type="entry name" value="MFS_1"/>
    <property type="match status" value="1"/>
</dbReference>
<feature type="transmembrane region" description="Helical" evidence="5">
    <location>
        <begin position="143"/>
        <end position="162"/>
    </location>
</feature>
<name>A0A1D8CZ29_CHLLM</name>
<dbReference type="OrthoDB" id="9774156at2"/>
<feature type="domain" description="Major facilitator superfamily (MFS) profile" evidence="6">
    <location>
        <begin position="16"/>
        <end position="402"/>
    </location>
</feature>
<organism evidence="7 8">
    <name type="scientific">Chlorobaculum limnaeum</name>
    <dbReference type="NCBI Taxonomy" id="274537"/>
    <lineage>
        <taxon>Bacteria</taxon>
        <taxon>Pseudomonadati</taxon>
        <taxon>Chlorobiota</taxon>
        <taxon>Chlorobiia</taxon>
        <taxon>Chlorobiales</taxon>
        <taxon>Chlorobiaceae</taxon>
        <taxon>Chlorobaculum</taxon>
    </lineage>
</organism>
<dbReference type="KEGG" id="clz:BIU88_02220"/>
<dbReference type="GO" id="GO:0005886">
    <property type="term" value="C:plasma membrane"/>
    <property type="evidence" value="ECO:0007669"/>
    <property type="project" value="TreeGrafter"/>
</dbReference>
<gene>
    <name evidence="7" type="ORF">BIU88_02220</name>
</gene>
<keyword evidence="2 5" id="KW-0812">Transmembrane</keyword>
<feature type="transmembrane region" description="Helical" evidence="5">
    <location>
        <begin position="222"/>
        <end position="241"/>
    </location>
</feature>
<dbReference type="EMBL" id="CP017305">
    <property type="protein sequence ID" value="AOS83063.1"/>
    <property type="molecule type" value="Genomic_DNA"/>
</dbReference>
<evidence type="ECO:0000256" key="3">
    <source>
        <dbReference type="ARBA" id="ARBA00022989"/>
    </source>
</evidence>
<dbReference type="AlphaFoldDB" id="A0A1D8CZ29"/>
<evidence type="ECO:0000313" key="8">
    <source>
        <dbReference type="Proteomes" id="UP000095185"/>
    </source>
</evidence>
<dbReference type="RefSeq" id="WP_069808790.1">
    <property type="nucleotide sequence ID" value="NZ_CP017305.1"/>
</dbReference>
<feature type="transmembrane region" description="Helical" evidence="5">
    <location>
        <begin position="314"/>
        <end position="336"/>
    </location>
</feature>
<dbReference type="Proteomes" id="UP000095185">
    <property type="component" value="Chromosome"/>
</dbReference>
<evidence type="ECO:0000256" key="1">
    <source>
        <dbReference type="ARBA" id="ARBA00004141"/>
    </source>
</evidence>
<feature type="transmembrane region" description="Helical" evidence="5">
    <location>
        <begin position="57"/>
        <end position="77"/>
    </location>
</feature>
<dbReference type="SUPFAM" id="SSF103473">
    <property type="entry name" value="MFS general substrate transporter"/>
    <property type="match status" value="1"/>
</dbReference>
<dbReference type="InterPro" id="IPR036259">
    <property type="entry name" value="MFS_trans_sf"/>
</dbReference>
<feature type="transmembrane region" description="Helical" evidence="5">
    <location>
        <begin position="12"/>
        <end position="37"/>
    </location>
</feature>
<dbReference type="STRING" id="274537.BIU88_02220"/>
<dbReference type="Gene3D" id="1.20.1250.20">
    <property type="entry name" value="MFS general substrate transporter like domains"/>
    <property type="match status" value="2"/>
</dbReference>
<evidence type="ECO:0000256" key="2">
    <source>
        <dbReference type="ARBA" id="ARBA00022692"/>
    </source>
</evidence>
<dbReference type="PANTHER" id="PTHR23508">
    <property type="entry name" value="CARBOXYLIC ACID TRANSPORTER PROTEIN HOMOLOG"/>
    <property type="match status" value="1"/>
</dbReference>